<evidence type="ECO:0000313" key="2">
    <source>
        <dbReference type="EMBL" id="KAA6333658.1"/>
    </source>
</evidence>
<protein>
    <recommendedName>
        <fullName evidence="1">Nuclease SbcCD subunit D C-terminal domain-containing protein</fullName>
    </recommendedName>
</protein>
<evidence type="ECO:0000259" key="1">
    <source>
        <dbReference type="Pfam" id="PF12320"/>
    </source>
</evidence>
<comment type="caution">
    <text evidence="2">The sequence shown here is derived from an EMBL/GenBank/DDBJ whole genome shotgun (WGS) entry which is preliminary data.</text>
</comment>
<feature type="non-terminal residue" evidence="2">
    <location>
        <position position="1"/>
    </location>
</feature>
<organism evidence="2">
    <name type="scientific">termite gut metagenome</name>
    <dbReference type="NCBI Taxonomy" id="433724"/>
    <lineage>
        <taxon>unclassified sequences</taxon>
        <taxon>metagenomes</taxon>
        <taxon>organismal metagenomes</taxon>
    </lineage>
</organism>
<feature type="domain" description="Nuclease SbcCD subunit D C-terminal" evidence="1">
    <location>
        <begin position="147"/>
        <end position="242"/>
    </location>
</feature>
<dbReference type="SUPFAM" id="SSF56300">
    <property type="entry name" value="Metallo-dependent phosphatases"/>
    <property type="match status" value="1"/>
</dbReference>
<dbReference type="InterPro" id="IPR050535">
    <property type="entry name" value="DNA_Repair-Maintenance_Comp"/>
</dbReference>
<proteinExistence type="predicted"/>
<gene>
    <name evidence="2" type="ORF">EZS27_017948</name>
</gene>
<dbReference type="AlphaFoldDB" id="A0A5J4RJ67"/>
<accession>A0A5J4RJ67</accession>
<dbReference type="InterPro" id="IPR029052">
    <property type="entry name" value="Metallo-depent_PP-like"/>
</dbReference>
<dbReference type="InterPro" id="IPR026843">
    <property type="entry name" value="SbcD_C"/>
</dbReference>
<dbReference type="Gene3D" id="3.60.21.10">
    <property type="match status" value="1"/>
</dbReference>
<dbReference type="PANTHER" id="PTHR30337">
    <property type="entry name" value="COMPONENT OF ATP-DEPENDENT DSDNA EXONUCLEASE"/>
    <property type="match status" value="1"/>
</dbReference>
<sequence>GKTEAYCLAVPYIRQGDYPETENYAHGVKKLYETLYQEVKEAGKPVIAMGHLQATGAEISENDSSERTIIGGLECVPPDAFAESIAYTALGHLHRTQRVSKRENVRYSGTPIPMSFAERNNKHGVIHVEIKENGTTEINHITFDAPVKLISIHKPVTEIFTEIETLPDGEITPASPFLEIKAEITEPEPTLKNQIEKALKNKSVRLTRIKQLTLQKEKNTKTITYEEFQTINPMDMALAVFKKRFGGESIPAKMKDLLQSVIREEDV</sequence>
<reference evidence="2" key="1">
    <citation type="submission" date="2019-03" db="EMBL/GenBank/DDBJ databases">
        <title>Single cell metagenomics reveals metabolic interactions within the superorganism composed of flagellate Streblomastix strix and complex community of Bacteroidetes bacteria on its surface.</title>
        <authorList>
            <person name="Treitli S.C."/>
            <person name="Kolisko M."/>
            <person name="Husnik F."/>
            <person name="Keeling P."/>
            <person name="Hampl V."/>
        </authorList>
    </citation>
    <scope>NUCLEOTIDE SEQUENCE</scope>
    <source>
        <strain evidence="2">STM</strain>
    </source>
</reference>
<dbReference type="Pfam" id="PF12320">
    <property type="entry name" value="SbcD_C"/>
    <property type="match status" value="1"/>
</dbReference>
<dbReference type="EMBL" id="SNRY01001086">
    <property type="protein sequence ID" value="KAA6333658.1"/>
    <property type="molecule type" value="Genomic_DNA"/>
</dbReference>
<dbReference type="PANTHER" id="PTHR30337:SF0">
    <property type="entry name" value="NUCLEASE SBCCD SUBUNIT D"/>
    <property type="match status" value="1"/>
</dbReference>
<name>A0A5J4RJ67_9ZZZZ</name>